<dbReference type="Proteomes" id="UP000789595">
    <property type="component" value="Unassembled WGS sequence"/>
</dbReference>
<dbReference type="EMBL" id="CAKKNE010000001">
    <property type="protein sequence ID" value="CAH0366102.1"/>
    <property type="molecule type" value="Genomic_DNA"/>
</dbReference>
<reference evidence="2" key="1">
    <citation type="submission" date="2021-11" db="EMBL/GenBank/DDBJ databases">
        <authorList>
            <consortium name="Genoscope - CEA"/>
            <person name="William W."/>
        </authorList>
    </citation>
    <scope>NUCLEOTIDE SEQUENCE</scope>
</reference>
<sequence length="325" mass="34259">MLEEQAYDRIDAADDDAAADAPPAVGPGGLQNVSQTSAWAASGRASAPPPRARPRRAPRRAPPPPRTPPKIRLENKVRQSLRQATHDLRPGRASKDERRRVALAVVAVHVFLARKLGACTPIVVVVGATSAVFALRHHDDDAALRNARSYARRFLSYALTAALTALRNSRTYYAQLERVVPPQVLRGVAGAWAWRVAQFLWSAEACATSLRHAAVAGAALACYAAASARTAPSLAVAVGILHCALALVARLGGADAVAVAVAGLAWARPDVGPGRPARDFGVARVAAGPARGGGRVADRSEVYLGACLVWMSGRDLSVERRPPDD</sequence>
<organism evidence="2 3">
    <name type="scientific">Pelagomonas calceolata</name>
    <dbReference type="NCBI Taxonomy" id="35677"/>
    <lineage>
        <taxon>Eukaryota</taxon>
        <taxon>Sar</taxon>
        <taxon>Stramenopiles</taxon>
        <taxon>Ochrophyta</taxon>
        <taxon>Pelagophyceae</taxon>
        <taxon>Pelagomonadales</taxon>
        <taxon>Pelagomonadaceae</taxon>
        <taxon>Pelagomonas</taxon>
    </lineage>
</organism>
<gene>
    <name evidence="2" type="ORF">PECAL_1P25760</name>
</gene>
<keyword evidence="3" id="KW-1185">Reference proteome</keyword>
<accession>A0A8J2S8T6</accession>
<feature type="region of interest" description="Disordered" evidence="1">
    <location>
        <begin position="1"/>
        <end position="95"/>
    </location>
</feature>
<evidence type="ECO:0000313" key="3">
    <source>
        <dbReference type="Proteomes" id="UP000789595"/>
    </source>
</evidence>
<proteinExistence type="predicted"/>
<feature type="compositionally biased region" description="Low complexity" evidence="1">
    <location>
        <begin position="37"/>
        <end position="46"/>
    </location>
</feature>
<evidence type="ECO:0000256" key="1">
    <source>
        <dbReference type="SAM" id="MobiDB-lite"/>
    </source>
</evidence>
<evidence type="ECO:0000313" key="2">
    <source>
        <dbReference type="EMBL" id="CAH0366102.1"/>
    </source>
</evidence>
<dbReference type="AlphaFoldDB" id="A0A8J2S8T6"/>
<name>A0A8J2S8T6_9STRA</name>
<protein>
    <submittedName>
        <fullName evidence="2">Uncharacterized protein</fullName>
    </submittedName>
</protein>
<comment type="caution">
    <text evidence="2">The sequence shown here is derived from an EMBL/GenBank/DDBJ whole genome shotgun (WGS) entry which is preliminary data.</text>
</comment>
<feature type="compositionally biased region" description="Basic and acidic residues" evidence="1">
    <location>
        <begin position="84"/>
        <end position="95"/>
    </location>
</feature>
<feature type="compositionally biased region" description="Basic and acidic residues" evidence="1">
    <location>
        <begin position="1"/>
        <end position="12"/>
    </location>
</feature>